<evidence type="ECO:0000313" key="13">
    <source>
        <dbReference type="EMBL" id="RDV07304.1"/>
    </source>
</evidence>
<evidence type="ECO:0000256" key="1">
    <source>
        <dbReference type="ARBA" id="ARBA00004141"/>
    </source>
</evidence>
<protein>
    <submittedName>
        <fullName evidence="13">Acyl-CoA desaturase</fullName>
    </submittedName>
</protein>
<keyword evidence="14" id="KW-1185">Reference proteome</keyword>
<evidence type="ECO:0000256" key="8">
    <source>
        <dbReference type="ARBA" id="ARBA00023098"/>
    </source>
</evidence>
<dbReference type="PRINTS" id="PR00075">
    <property type="entry name" value="FACDDSATRASE"/>
</dbReference>
<evidence type="ECO:0000256" key="11">
    <source>
        <dbReference type="SAM" id="Phobius"/>
    </source>
</evidence>
<dbReference type="InterPro" id="IPR015876">
    <property type="entry name" value="Acyl-CoA_DS"/>
</dbReference>
<keyword evidence="3 11" id="KW-0812">Transmembrane</keyword>
<evidence type="ECO:0000259" key="12">
    <source>
        <dbReference type="Pfam" id="PF00487"/>
    </source>
</evidence>
<gene>
    <name evidence="13" type="ORF">DXH95_08055</name>
</gene>
<dbReference type="CDD" id="cd03505">
    <property type="entry name" value="Delta9-FADS-like"/>
    <property type="match status" value="1"/>
</dbReference>
<dbReference type="GO" id="GO:0016717">
    <property type="term" value="F:oxidoreductase activity, acting on paired donors, with oxidation of a pair of donors resulting in the reduction of molecular oxygen to two molecules of water"/>
    <property type="evidence" value="ECO:0007669"/>
    <property type="project" value="InterPro"/>
</dbReference>
<name>A0A371BI83_9SPHN</name>
<evidence type="ECO:0000256" key="3">
    <source>
        <dbReference type="ARBA" id="ARBA00022692"/>
    </source>
</evidence>
<evidence type="ECO:0000256" key="9">
    <source>
        <dbReference type="ARBA" id="ARBA00023136"/>
    </source>
</evidence>
<evidence type="ECO:0000256" key="10">
    <source>
        <dbReference type="SAM" id="MobiDB-lite"/>
    </source>
</evidence>
<evidence type="ECO:0000313" key="14">
    <source>
        <dbReference type="Proteomes" id="UP000263833"/>
    </source>
</evidence>
<organism evidence="13 14">
    <name type="scientific">Sphingorhabdus pulchriflava</name>
    <dbReference type="NCBI Taxonomy" id="2292257"/>
    <lineage>
        <taxon>Bacteria</taxon>
        <taxon>Pseudomonadati</taxon>
        <taxon>Pseudomonadota</taxon>
        <taxon>Alphaproteobacteria</taxon>
        <taxon>Sphingomonadales</taxon>
        <taxon>Sphingomonadaceae</taxon>
        <taxon>Sphingorhabdus</taxon>
    </lineage>
</organism>
<sequence>MVAPTSDNQSRTNRGTRMPRTTTGLYPSDRKWELEGKGQPHPGVLVGGPAARAKQIEYSILAVLQVGGAMAAIWWMFTQPSGWVEWSAFISGYLIINYGLSCGFHRYFTHRSFETSTWMRYLIGICGQMACQGSVKKWAADHRRHHAFSDEVGDIHSPHLDGHGRKMGPVKGLLIGHLGWLWDNAHTDMRLYGKGLVGDPVVEFCHKTRWLWVAFSLVILPAGWALAFGGPQHVVGTILIGGFLRTFIFLNGVMGTNSLAHYFGYRRYHDVGKATNNWFISILTLGDGWHNNHHAQPRAASNHVSWWELDFNGWTIETLGKLGLVWNVQKRDKNRAAGHPDPHQLGGKPVMTFTEPAKVDEAVY</sequence>
<feature type="domain" description="Fatty acid desaturase" evidence="12">
    <location>
        <begin position="85"/>
        <end position="311"/>
    </location>
</feature>
<dbReference type="OrthoDB" id="19906at2"/>
<keyword evidence="5 11" id="KW-1133">Transmembrane helix</keyword>
<comment type="similarity">
    <text evidence="2">Belongs to the fatty acid desaturase type 2 family.</text>
</comment>
<dbReference type="Pfam" id="PF00487">
    <property type="entry name" value="FA_desaturase"/>
    <property type="match status" value="1"/>
</dbReference>
<dbReference type="PANTHER" id="PTHR11351">
    <property type="entry name" value="ACYL-COA DESATURASE"/>
    <property type="match status" value="1"/>
</dbReference>
<feature type="region of interest" description="Disordered" evidence="10">
    <location>
        <begin position="1"/>
        <end position="27"/>
    </location>
</feature>
<reference evidence="14" key="1">
    <citation type="submission" date="2018-08" db="EMBL/GenBank/DDBJ databases">
        <authorList>
            <person name="Kim S.-J."/>
            <person name="Jung G.-Y."/>
        </authorList>
    </citation>
    <scope>NUCLEOTIDE SEQUENCE [LARGE SCALE GENOMIC DNA]</scope>
    <source>
        <strain evidence="14">GY_G</strain>
    </source>
</reference>
<comment type="subcellular location">
    <subcellularLocation>
        <location evidence="1">Membrane</location>
        <topology evidence="1">Multi-pass membrane protein</topology>
    </subcellularLocation>
</comment>
<dbReference type="GO" id="GO:0016020">
    <property type="term" value="C:membrane"/>
    <property type="evidence" value="ECO:0007669"/>
    <property type="project" value="UniProtKB-SubCell"/>
</dbReference>
<dbReference type="PANTHER" id="PTHR11351:SF3">
    <property type="entry name" value="BLL4393 PROTEIN"/>
    <property type="match status" value="1"/>
</dbReference>
<dbReference type="GO" id="GO:0006631">
    <property type="term" value="P:fatty acid metabolic process"/>
    <property type="evidence" value="ECO:0007669"/>
    <property type="project" value="UniProtKB-KW"/>
</dbReference>
<feature type="transmembrane region" description="Helical" evidence="11">
    <location>
        <begin position="58"/>
        <end position="77"/>
    </location>
</feature>
<feature type="compositionally biased region" description="Polar residues" evidence="10">
    <location>
        <begin position="1"/>
        <end position="25"/>
    </location>
</feature>
<feature type="transmembrane region" description="Helical" evidence="11">
    <location>
        <begin position="83"/>
        <end position="104"/>
    </location>
</feature>
<evidence type="ECO:0000256" key="7">
    <source>
        <dbReference type="ARBA" id="ARBA00023004"/>
    </source>
</evidence>
<evidence type="ECO:0000256" key="6">
    <source>
        <dbReference type="ARBA" id="ARBA00023002"/>
    </source>
</evidence>
<keyword evidence="4" id="KW-0276">Fatty acid metabolism</keyword>
<dbReference type="Proteomes" id="UP000263833">
    <property type="component" value="Unassembled WGS sequence"/>
</dbReference>
<evidence type="ECO:0000256" key="2">
    <source>
        <dbReference type="ARBA" id="ARBA00008749"/>
    </source>
</evidence>
<proteinExistence type="inferred from homology"/>
<evidence type="ECO:0000256" key="5">
    <source>
        <dbReference type="ARBA" id="ARBA00022989"/>
    </source>
</evidence>
<keyword evidence="8" id="KW-0443">Lipid metabolism</keyword>
<comment type="caution">
    <text evidence="13">The sequence shown here is derived from an EMBL/GenBank/DDBJ whole genome shotgun (WGS) entry which is preliminary data.</text>
</comment>
<dbReference type="EMBL" id="QRGP01000001">
    <property type="protein sequence ID" value="RDV07304.1"/>
    <property type="molecule type" value="Genomic_DNA"/>
</dbReference>
<dbReference type="AlphaFoldDB" id="A0A371BI83"/>
<evidence type="ECO:0000256" key="4">
    <source>
        <dbReference type="ARBA" id="ARBA00022832"/>
    </source>
</evidence>
<keyword evidence="9 11" id="KW-0472">Membrane</keyword>
<feature type="transmembrane region" description="Helical" evidence="11">
    <location>
        <begin position="210"/>
        <end position="228"/>
    </location>
</feature>
<keyword evidence="7" id="KW-0408">Iron</keyword>
<dbReference type="InterPro" id="IPR005804">
    <property type="entry name" value="FA_desaturase_dom"/>
</dbReference>
<keyword evidence="6" id="KW-0560">Oxidoreductase</keyword>
<accession>A0A371BI83</accession>